<evidence type="ECO:0000313" key="8">
    <source>
        <dbReference type="Proteomes" id="UP000636956"/>
    </source>
</evidence>
<comment type="caution">
    <text evidence="7">The sequence shown here is derived from an EMBL/GenBank/DDBJ whole genome shotgun (WGS) entry which is preliminary data.</text>
</comment>
<organism evidence="7 8">
    <name type="scientific">Agromyces bauzanensis</name>
    <dbReference type="NCBI Taxonomy" id="1308924"/>
    <lineage>
        <taxon>Bacteria</taxon>
        <taxon>Bacillati</taxon>
        <taxon>Actinomycetota</taxon>
        <taxon>Actinomycetes</taxon>
        <taxon>Micrococcales</taxon>
        <taxon>Microbacteriaceae</taxon>
        <taxon>Agromyces</taxon>
    </lineage>
</organism>
<dbReference type="Pfam" id="PF12698">
    <property type="entry name" value="ABC2_membrane_3"/>
    <property type="match status" value="1"/>
</dbReference>
<protein>
    <submittedName>
        <fullName evidence="7">ABC transporter permease</fullName>
    </submittedName>
</protein>
<feature type="transmembrane region" description="Helical" evidence="5">
    <location>
        <begin position="110"/>
        <end position="138"/>
    </location>
</feature>
<comment type="subcellular location">
    <subcellularLocation>
        <location evidence="1">Membrane</location>
        <topology evidence="1">Multi-pass membrane protein</topology>
    </subcellularLocation>
</comment>
<dbReference type="PANTHER" id="PTHR43229:SF2">
    <property type="entry name" value="NODULATION PROTEIN J"/>
    <property type="match status" value="1"/>
</dbReference>
<evidence type="ECO:0000256" key="3">
    <source>
        <dbReference type="ARBA" id="ARBA00022989"/>
    </source>
</evidence>
<dbReference type="AlphaFoldDB" id="A0A917PUY4"/>
<dbReference type="InterPro" id="IPR051784">
    <property type="entry name" value="Nod_factor_ABC_transporter"/>
</dbReference>
<name>A0A917PUY4_9MICO</name>
<accession>A0A917PUY4</accession>
<evidence type="ECO:0000313" key="7">
    <source>
        <dbReference type="EMBL" id="GGJ93858.1"/>
    </source>
</evidence>
<evidence type="ECO:0000256" key="4">
    <source>
        <dbReference type="ARBA" id="ARBA00023136"/>
    </source>
</evidence>
<evidence type="ECO:0000256" key="2">
    <source>
        <dbReference type="ARBA" id="ARBA00022692"/>
    </source>
</evidence>
<keyword evidence="2 5" id="KW-0812">Transmembrane</keyword>
<reference evidence="7" key="1">
    <citation type="journal article" date="2014" name="Int. J. Syst. Evol. Microbiol.">
        <title>Complete genome sequence of Corynebacterium casei LMG S-19264T (=DSM 44701T), isolated from a smear-ripened cheese.</title>
        <authorList>
            <consortium name="US DOE Joint Genome Institute (JGI-PGF)"/>
            <person name="Walter F."/>
            <person name="Albersmeier A."/>
            <person name="Kalinowski J."/>
            <person name="Ruckert C."/>
        </authorList>
    </citation>
    <scope>NUCLEOTIDE SEQUENCE</scope>
    <source>
        <strain evidence="7">CGMCC 1.8984</strain>
    </source>
</reference>
<gene>
    <name evidence="7" type="ORF">GCM10011372_35370</name>
</gene>
<dbReference type="RefSeq" id="WP_188744721.1">
    <property type="nucleotide sequence ID" value="NZ_BAABFW010000057.1"/>
</dbReference>
<feature type="transmembrane region" description="Helical" evidence="5">
    <location>
        <begin position="66"/>
        <end position="89"/>
    </location>
</feature>
<feature type="transmembrane region" description="Helical" evidence="5">
    <location>
        <begin position="150"/>
        <end position="174"/>
    </location>
</feature>
<reference evidence="7" key="2">
    <citation type="submission" date="2020-09" db="EMBL/GenBank/DDBJ databases">
        <authorList>
            <person name="Sun Q."/>
            <person name="Zhou Y."/>
        </authorList>
    </citation>
    <scope>NUCLEOTIDE SEQUENCE</scope>
    <source>
        <strain evidence="7">CGMCC 1.8984</strain>
    </source>
</reference>
<evidence type="ECO:0000259" key="6">
    <source>
        <dbReference type="Pfam" id="PF12698"/>
    </source>
</evidence>
<dbReference type="GO" id="GO:0140359">
    <property type="term" value="F:ABC-type transporter activity"/>
    <property type="evidence" value="ECO:0007669"/>
    <property type="project" value="InterPro"/>
</dbReference>
<proteinExistence type="predicted"/>
<feature type="transmembrane region" description="Helical" evidence="5">
    <location>
        <begin position="20"/>
        <end position="39"/>
    </location>
</feature>
<dbReference type="Proteomes" id="UP000636956">
    <property type="component" value="Unassembled WGS sequence"/>
</dbReference>
<dbReference type="InterPro" id="IPR013525">
    <property type="entry name" value="ABC2_TM"/>
</dbReference>
<keyword evidence="4 5" id="KW-0472">Membrane</keyword>
<dbReference type="EMBL" id="BMMD01000037">
    <property type="protein sequence ID" value="GGJ93858.1"/>
    <property type="molecule type" value="Genomic_DNA"/>
</dbReference>
<dbReference type="GO" id="GO:0016020">
    <property type="term" value="C:membrane"/>
    <property type="evidence" value="ECO:0007669"/>
    <property type="project" value="UniProtKB-SubCell"/>
</dbReference>
<evidence type="ECO:0000256" key="5">
    <source>
        <dbReference type="SAM" id="Phobius"/>
    </source>
</evidence>
<keyword evidence="8" id="KW-1185">Reference proteome</keyword>
<feature type="transmembrane region" description="Helical" evidence="5">
    <location>
        <begin position="265"/>
        <end position="284"/>
    </location>
</feature>
<sequence>MGTILTITGRNLRLFFRDPLNVFFSLLGALIVFLLYTLFLGDLQVTSITDSIPGADEAEVRGFVDAWMFAGVVALTTMTTPLGALSVFVEDASTGRFRDFLVSPLRRGQLVLGYLLSAFLIGLAMTVIVLAVALLYLWLLPGVVLDVGRVAASVGWVVVSTAGFTALWAFVVSFLRTTGSFAALSTIVGTVAGFVAGAYIAVGLFPDAVRDTVSALPFAQSAMLLRRQFTATALSDLVGGQQAAIDELSAFYGITLHVGDWMVPVWFAAGLLAVIAVAFAGLAASRIRTRIR</sequence>
<dbReference type="PANTHER" id="PTHR43229">
    <property type="entry name" value="NODULATION PROTEIN J"/>
    <property type="match status" value="1"/>
</dbReference>
<evidence type="ECO:0000256" key="1">
    <source>
        <dbReference type="ARBA" id="ARBA00004141"/>
    </source>
</evidence>
<feature type="domain" description="ABC-2 type transporter transmembrane" evidence="6">
    <location>
        <begin position="53"/>
        <end position="284"/>
    </location>
</feature>
<keyword evidence="3 5" id="KW-1133">Transmembrane helix</keyword>
<feature type="transmembrane region" description="Helical" evidence="5">
    <location>
        <begin position="181"/>
        <end position="202"/>
    </location>
</feature>